<evidence type="ECO:0000313" key="1">
    <source>
        <dbReference type="EMBL" id="PJR15576.1"/>
    </source>
</evidence>
<dbReference type="AlphaFoldDB" id="A0A2J0Z4U8"/>
<organism evidence="1 2">
    <name type="scientific">Rhizobium meliloti</name>
    <name type="common">Ensifer meliloti</name>
    <name type="synonym">Sinorhizobium meliloti</name>
    <dbReference type="NCBI Taxonomy" id="382"/>
    <lineage>
        <taxon>Bacteria</taxon>
        <taxon>Pseudomonadati</taxon>
        <taxon>Pseudomonadota</taxon>
        <taxon>Alphaproteobacteria</taxon>
        <taxon>Hyphomicrobiales</taxon>
        <taxon>Rhizobiaceae</taxon>
        <taxon>Sinorhizobium/Ensifer group</taxon>
        <taxon>Sinorhizobium</taxon>
    </lineage>
</organism>
<dbReference type="Proteomes" id="UP000231987">
    <property type="component" value="Unassembled WGS sequence"/>
</dbReference>
<evidence type="ECO:0000313" key="2">
    <source>
        <dbReference type="Proteomes" id="UP000231987"/>
    </source>
</evidence>
<accession>A0A2J0Z4U8</accession>
<dbReference type="EMBL" id="NJGD01000003">
    <property type="protein sequence ID" value="PJR15576.1"/>
    <property type="molecule type" value="Genomic_DNA"/>
</dbReference>
<reference evidence="1 2" key="1">
    <citation type="submission" date="2017-06" db="EMBL/GenBank/DDBJ databases">
        <title>Ensifer strains isolated from leguminous trees and herbs display diverse denitrification phenotypes with some acting as strong N2O sinks.</title>
        <authorList>
            <person name="Woliy K."/>
            <person name="Mania D."/>
            <person name="Bakken L.R."/>
            <person name="Frostegard A."/>
        </authorList>
    </citation>
    <scope>NUCLEOTIDE SEQUENCE [LARGE SCALE GENOMIC DNA]</scope>
    <source>
        <strain evidence="1 2">AC50a</strain>
    </source>
</reference>
<protein>
    <submittedName>
        <fullName evidence="1">Uncharacterized protein</fullName>
    </submittedName>
</protein>
<proteinExistence type="predicted"/>
<sequence>MDPVTLVLTVCLAMAPEKCREETLQFQDLRSLNQCMFQSAVYIAEWSEQHPALRVKKWRCRVADASRPV</sequence>
<dbReference type="RefSeq" id="WP_100670804.1">
    <property type="nucleotide sequence ID" value="NZ_CP141213.1"/>
</dbReference>
<comment type="caution">
    <text evidence="1">The sequence shown here is derived from an EMBL/GenBank/DDBJ whole genome shotgun (WGS) entry which is preliminary data.</text>
</comment>
<gene>
    <name evidence="1" type="ORF">CEJ86_07595</name>
</gene>
<name>A0A2J0Z4U8_RHIML</name>